<name>A0A8H4RC53_9HELO</name>
<sequence length="370" mass="40471">MPESLSEEEKKYRNRQAALKCRQKKKGATEEMRERNAVLEVENRDQLTQIRGYERYIYALRMQLLDLGITPCQPDDATEAPQQRRAVRRVNRNSMVTRQQRPPPSVTQGKSPSSMGIITQNTMVAHQQPPPPVTQAQPSLSIGIATHNAMGTQQQQGFSPASQANYDNKNIALGFNAPMLQPSAFGHNNNNLAGPRFPWSGPPSTMGAFPSLPTQDDSSFRQSYLPSTQAAPASANTLDNFMGPQIPRPQQQSMGAFPAPQPQGNSSFPQSYTDLTLDAPASATNNQGGPSLPRPTSDSTDASFASADPLEFSPSPPFAPSSDNMELDIDWANIDFGEAPSIDDRADVPMDNSDLTAILMAHDFLNRKEE</sequence>
<evidence type="ECO:0000256" key="1">
    <source>
        <dbReference type="SAM" id="MobiDB-lite"/>
    </source>
</evidence>
<dbReference type="Pfam" id="PF00170">
    <property type="entry name" value="bZIP_1"/>
    <property type="match status" value="1"/>
</dbReference>
<dbReference type="SUPFAM" id="SSF57959">
    <property type="entry name" value="Leucine zipper domain"/>
    <property type="match status" value="1"/>
</dbReference>
<dbReference type="Proteomes" id="UP000566819">
    <property type="component" value="Unassembled WGS sequence"/>
</dbReference>
<evidence type="ECO:0000313" key="3">
    <source>
        <dbReference type="EMBL" id="KAF4627395.1"/>
    </source>
</evidence>
<feature type="region of interest" description="Disordered" evidence="1">
    <location>
        <begin position="195"/>
        <end position="324"/>
    </location>
</feature>
<keyword evidence="4" id="KW-1185">Reference proteome</keyword>
<comment type="caution">
    <text evidence="3">The sequence shown here is derived from an EMBL/GenBank/DDBJ whole genome shotgun (WGS) entry which is preliminary data.</text>
</comment>
<evidence type="ECO:0000259" key="2">
    <source>
        <dbReference type="PROSITE" id="PS50217"/>
    </source>
</evidence>
<evidence type="ECO:0000313" key="4">
    <source>
        <dbReference type="Proteomes" id="UP000566819"/>
    </source>
</evidence>
<dbReference type="PROSITE" id="PS50217">
    <property type="entry name" value="BZIP"/>
    <property type="match status" value="1"/>
</dbReference>
<reference evidence="3 4" key="1">
    <citation type="submission" date="2020-03" db="EMBL/GenBank/DDBJ databases">
        <title>Draft Genome Sequence of Cudoniella acicularis.</title>
        <authorList>
            <person name="Buettner E."/>
            <person name="Kellner H."/>
        </authorList>
    </citation>
    <scope>NUCLEOTIDE SEQUENCE [LARGE SCALE GENOMIC DNA]</scope>
    <source>
        <strain evidence="3 4">DSM 108380</strain>
    </source>
</reference>
<feature type="region of interest" description="Disordered" evidence="1">
    <location>
        <begin position="1"/>
        <end position="31"/>
    </location>
</feature>
<feature type="domain" description="BZIP" evidence="2">
    <location>
        <begin position="4"/>
        <end position="67"/>
    </location>
</feature>
<dbReference type="InterPro" id="IPR004827">
    <property type="entry name" value="bZIP"/>
</dbReference>
<gene>
    <name evidence="3" type="ORF">G7Y89_g10761</name>
</gene>
<feature type="compositionally biased region" description="Polar residues" evidence="1">
    <location>
        <begin position="212"/>
        <end position="239"/>
    </location>
</feature>
<dbReference type="InterPro" id="IPR046347">
    <property type="entry name" value="bZIP_sf"/>
</dbReference>
<feature type="compositionally biased region" description="Low complexity" evidence="1">
    <location>
        <begin position="296"/>
        <end position="308"/>
    </location>
</feature>
<dbReference type="EMBL" id="JAAMPI010000976">
    <property type="protein sequence ID" value="KAF4627395.1"/>
    <property type="molecule type" value="Genomic_DNA"/>
</dbReference>
<protein>
    <recommendedName>
        <fullName evidence="2">BZIP domain-containing protein</fullName>
    </recommendedName>
</protein>
<dbReference type="SMART" id="SM00338">
    <property type="entry name" value="BRLZ"/>
    <property type="match status" value="1"/>
</dbReference>
<feature type="compositionally biased region" description="Polar residues" evidence="1">
    <location>
        <begin position="94"/>
        <end position="113"/>
    </location>
</feature>
<feature type="region of interest" description="Disordered" evidence="1">
    <location>
        <begin position="91"/>
        <end position="113"/>
    </location>
</feature>
<feature type="compositionally biased region" description="Polar residues" evidence="1">
    <location>
        <begin position="262"/>
        <end position="274"/>
    </location>
</feature>
<dbReference type="GO" id="GO:0003700">
    <property type="term" value="F:DNA-binding transcription factor activity"/>
    <property type="evidence" value="ECO:0007669"/>
    <property type="project" value="InterPro"/>
</dbReference>
<dbReference type="Gene3D" id="1.20.5.170">
    <property type="match status" value="1"/>
</dbReference>
<dbReference type="AlphaFoldDB" id="A0A8H4RC53"/>
<proteinExistence type="predicted"/>
<accession>A0A8H4RC53</accession>
<organism evidence="3 4">
    <name type="scientific">Cudoniella acicularis</name>
    <dbReference type="NCBI Taxonomy" id="354080"/>
    <lineage>
        <taxon>Eukaryota</taxon>
        <taxon>Fungi</taxon>
        <taxon>Dikarya</taxon>
        <taxon>Ascomycota</taxon>
        <taxon>Pezizomycotina</taxon>
        <taxon>Leotiomycetes</taxon>
        <taxon>Helotiales</taxon>
        <taxon>Tricladiaceae</taxon>
        <taxon>Cudoniella</taxon>
    </lineage>
</organism>
<dbReference type="CDD" id="cd14687">
    <property type="entry name" value="bZIP_ATF2"/>
    <property type="match status" value="1"/>
</dbReference>